<sequence length="372" mass="39482">MSVSVPQAYAPASHSGKQNPQAVTRGRLEGLDLARFIAFAGMVIVNFGLVLAADGGAHGAAGSFISLFEGRAAATFVVLAGIGFSLMTHDGEKSDAFGPLLKRAGFLMAAGLLNMLVFPADILHLYAVYFLLGLAFIRLPSSALTVALCLCVVFATAALFVVDYEAGWNWSDYSYADFWSAQGFLRNLMFNGFHPVLPWFGFMLFGFLLARLPLANRRMQVRMILLGLVTAGAAAFASNLLASAPFIKAAGLVDVVHIKPMPPGPLYVLSGLGTASVVIGLCLLVADLAGSRFRFLLAPFLATGRMTLSLYVGHILIGMLVLVLLGYENSGEAGVSLVATAVFVTLSVAFATSWMARFPAGPLEMLMRRLTG</sequence>
<evidence type="ECO:0000313" key="5">
    <source>
        <dbReference type="EMBL" id="MBB4063610.1"/>
    </source>
</evidence>
<feature type="transmembrane region" description="Helical" evidence="2">
    <location>
        <begin position="308"/>
        <end position="327"/>
    </location>
</feature>
<proteinExistence type="predicted"/>
<evidence type="ECO:0000259" key="3">
    <source>
        <dbReference type="Pfam" id="PF04235"/>
    </source>
</evidence>
<feature type="transmembrane region" description="Helical" evidence="2">
    <location>
        <begin position="333"/>
        <end position="356"/>
    </location>
</feature>
<dbReference type="RefSeq" id="WP_183364789.1">
    <property type="nucleotide sequence ID" value="NZ_JACIEZ010000001.1"/>
</dbReference>
<name>A0A7W6NJP9_9HYPH</name>
<keyword evidence="2" id="KW-0472">Membrane</keyword>
<dbReference type="InterPro" id="IPR007349">
    <property type="entry name" value="DUF418"/>
</dbReference>
<evidence type="ECO:0000256" key="2">
    <source>
        <dbReference type="SAM" id="Phobius"/>
    </source>
</evidence>
<accession>A0A7W6NJP9</accession>
<reference evidence="5 6" key="1">
    <citation type="submission" date="2020-08" db="EMBL/GenBank/DDBJ databases">
        <title>Genomic Encyclopedia of Type Strains, Phase IV (KMG-IV): sequencing the most valuable type-strain genomes for metagenomic binning, comparative biology and taxonomic classification.</title>
        <authorList>
            <person name="Goeker M."/>
        </authorList>
    </citation>
    <scope>NUCLEOTIDE SEQUENCE [LARGE SCALE GENOMIC DNA]</scope>
    <source>
        <strain evidence="5 6">DSM 29853</strain>
    </source>
</reference>
<feature type="transmembrane region" description="Helical" evidence="2">
    <location>
        <begin position="33"/>
        <end position="52"/>
    </location>
</feature>
<protein>
    <submittedName>
        <fullName evidence="5">Putative membrane protein YeiB</fullName>
    </submittedName>
</protein>
<feature type="transmembrane region" description="Helical" evidence="2">
    <location>
        <begin position="196"/>
        <end position="212"/>
    </location>
</feature>
<dbReference type="InterPro" id="IPR052529">
    <property type="entry name" value="Bact_Transport_Assoc"/>
</dbReference>
<evidence type="ECO:0000256" key="1">
    <source>
        <dbReference type="SAM" id="MobiDB-lite"/>
    </source>
</evidence>
<comment type="caution">
    <text evidence="5">The sequence shown here is derived from an EMBL/GenBank/DDBJ whole genome shotgun (WGS) entry which is preliminary data.</text>
</comment>
<feature type="transmembrane region" description="Helical" evidence="2">
    <location>
        <begin position="144"/>
        <end position="162"/>
    </location>
</feature>
<dbReference type="Pfam" id="PF07786">
    <property type="entry name" value="HGSNAT_cat"/>
    <property type="match status" value="1"/>
</dbReference>
<feature type="domain" description="Heparan-alpha-glucosaminide N-acetyltransferase catalytic" evidence="4">
    <location>
        <begin position="27"/>
        <end position="221"/>
    </location>
</feature>
<feature type="domain" description="DUF418" evidence="3">
    <location>
        <begin position="265"/>
        <end position="371"/>
    </location>
</feature>
<organism evidence="5 6">
    <name type="scientific">Gellertiella hungarica</name>
    <dbReference type="NCBI Taxonomy" id="1572859"/>
    <lineage>
        <taxon>Bacteria</taxon>
        <taxon>Pseudomonadati</taxon>
        <taxon>Pseudomonadota</taxon>
        <taxon>Alphaproteobacteria</taxon>
        <taxon>Hyphomicrobiales</taxon>
        <taxon>Rhizobiaceae</taxon>
        <taxon>Gellertiella</taxon>
    </lineage>
</organism>
<feature type="transmembrane region" description="Helical" evidence="2">
    <location>
        <begin position="106"/>
        <end position="132"/>
    </location>
</feature>
<feature type="region of interest" description="Disordered" evidence="1">
    <location>
        <begin position="1"/>
        <end position="21"/>
    </location>
</feature>
<feature type="transmembrane region" description="Helical" evidence="2">
    <location>
        <begin position="64"/>
        <end position="86"/>
    </location>
</feature>
<dbReference type="PANTHER" id="PTHR30590:SF3">
    <property type="entry name" value="HYPOTHETICAL MEMBRANE SPANNING PROTEIN"/>
    <property type="match status" value="1"/>
</dbReference>
<dbReference type="AlphaFoldDB" id="A0A7W6NJP9"/>
<evidence type="ECO:0000313" key="6">
    <source>
        <dbReference type="Proteomes" id="UP000528286"/>
    </source>
</evidence>
<dbReference type="PANTHER" id="PTHR30590">
    <property type="entry name" value="INNER MEMBRANE PROTEIN"/>
    <property type="match status" value="1"/>
</dbReference>
<dbReference type="Proteomes" id="UP000528286">
    <property type="component" value="Unassembled WGS sequence"/>
</dbReference>
<keyword evidence="6" id="KW-1185">Reference proteome</keyword>
<feature type="transmembrane region" description="Helical" evidence="2">
    <location>
        <begin position="224"/>
        <end position="247"/>
    </location>
</feature>
<dbReference type="EMBL" id="JACIEZ010000001">
    <property type="protein sequence ID" value="MBB4063610.1"/>
    <property type="molecule type" value="Genomic_DNA"/>
</dbReference>
<keyword evidence="2" id="KW-0812">Transmembrane</keyword>
<keyword evidence="2" id="KW-1133">Transmembrane helix</keyword>
<feature type="transmembrane region" description="Helical" evidence="2">
    <location>
        <begin position="267"/>
        <end position="288"/>
    </location>
</feature>
<evidence type="ECO:0000259" key="4">
    <source>
        <dbReference type="Pfam" id="PF07786"/>
    </source>
</evidence>
<dbReference type="Pfam" id="PF04235">
    <property type="entry name" value="DUF418"/>
    <property type="match status" value="1"/>
</dbReference>
<dbReference type="InterPro" id="IPR012429">
    <property type="entry name" value="HGSNAT_cat"/>
</dbReference>
<gene>
    <name evidence="5" type="ORF">GGR23_000771</name>
</gene>